<keyword evidence="3" id="KW-1185">Reference proteome</keyword>
<proteinExistence type="predicted"/>
<dbReference type="EMBL" id="JAELXT010000021">
    <property type="protein sequence ID" value="MBJ6127204.1"/>
    <property type="molecule type" value="Genomic_DNA"/>
</dbReference>
<reference evidence="3" key="1">
    <citation type="submission" date="2020-12" db="EMBL/GenBank/DDBJ databases">
        <title>Hymenobacter sp.</title>
        <authorList>
            <person name="Kim M.K."/>
        </authorList>
    </citation>
    <scope>NUCLEOTIDE SEQUENCE [LARGE SCALE GENOMIC DNA]</scope>
    <source>
        <strain evidence="3">BT325</strain>
    </source>
</reference>
<gene>
    <name evidence="2" type="ORF">JAO75_17515</name>
</gene>
<feature type="compositionally biased region" description="Basic and acidic residues" evidence="1">
    <location>
        <begin position="13"/>
        <end position="22"/>
    </location>
</feature>
<comment type="caution">
    <text evidence="2">The sequence shown here is derived from an EMBL/GenBank/DDBJ whole genome shotgun (WGS) entry which is preliminary data.</text>
</comment>
<evidence type="ECO:0000313" key="2">
    <source>
        <dbReference type="EMBL" id="MBJ6127204.1"/>
    </source>
</evidence>
<dbReference type="Proteomes" id="UP000620670">
    <property type="component" value="Unassembled WGS sequence"/>
</dbReference>
<accession>A0ABS0Y4K2</accession>
<dbReference type="RefSeq" id="WP_199050432.1">
    <property type="nucleotide sequence ID" value="NZ_JAELXT010000021.1"/>
</dbReference>
<sequence>MAEAVELVGEQRVPNEEEKKRAHDDIEEFATRQLPEAFYYRSTAPGGWMEYGMWPQKLQPETWKLLQDLQLAGHPLANSDYPLQDAAGLSIMSILADCCAGTTRARLTDRSHAYATLTNLLVDEAATDAQEAKHDRVIPLTLRLIQTADLPLETLIDFRRREAKSKGHDIRDLRHRYVDRLSKHVEDVRNLKHKSDRVELERQFENEMKDDLAHLKDELRIANREVLFSKEILVTAIAAAGSLYAATKGIPFDVPSAMTIAGAPVTAGGLLATHNKFTATRKAIMKKHPMAYLHELNRTR</sequence>
<name>A0ABS0Y4K2_9HYPH</name>
<evidence type="ECO:0000256" key="1">
    <source>
        <dbReference type="SAM" id="MobiDB-lite"/>
    </source>
</evidence>
<organism evidence="2 3">
    <name type="scientific">Microvirga splendida</name>
    <dbReference type="NCBI Taxonomy" id="2795727"/>
    <lineage>
        <taxon>Bacteria</taxon>
        <taxon>Pseudomonadati</taxon>
        <taxon>Pseudomonadota</taxon>
        <taxon>Alphaproteobacteria</taxon>
        <taxon>Hyphomicrobiales</taxon>
        <taxon>Methylobacteriaceae</taxon>
        <taxon>Microvirga</taxon>
    </lineage>
</organism>
<protein>
    <submittedName>
        <fullName evidence="2">Uncharacterized protein</fullName>
    </submittedName>
</protein>
<evidence type="ECO:0000313" key="3">
    <source>
        <dbReference type="Proteomes" id="UP000620670"/>
    </source>
</evidence>
<feature type="region of interest" description="Disordered" evidence="1">
    <location>
        <begin position="1"/>
        <end position="22"/>
    </location>
</feature>